<protein>
    <submittedName>
        <fullName evidence="2">Putative peptidase</fullName>
    </submittedName>
</protein>
<dbReference type="STRING" id="96773.Tchl_0465"/>
<keyword evidence="3" id="KW-1185">Reference proteome</keyword>
<dbReference type="EMBL" id="CP018839">
    <property type="protein sequence ID" value="APR03336.1"/>
    <property type="molecule type" value="Genomic_DNA"/>
</dbReference>
<evidence type="ECO:0000256" key="1">
    <source>
        <dbReference type="RuleBase" id="RU003983"/>
    </source>
</evidence>
<gene>
    <name evidence="2" type="ORF">Tchl_0465</name>
</gene>
<organism evidence="2 3">
    <name type="scientific">Thauera chlorobenzoica</name>
    <dbReference type="NCBI Taxonomy" id="96773"/>
    <lineage>
        <taxon>Bacteria</taxon>
        <taxon>Pseudomonadati</taxon>
        <taxon>Pseudomonadota</taxon>
        <taxon>Betaproteobacteria</taxon>
        <taxon>Rhodocyclales</taxon>
        <taxon>Zoogloeaceae</taxon>
        <taxon>Thauera</taxon>
    </lineage>
</organism>
<dbReference type="Pfam" id="PF01435">
    <property type="entry name" value="Peptidase_M48"/>
    <property type="match status" value="1"/>
</dbReference>
<name>A0A1H5W3P7_9RHOO</name>
<dbReference type="CDD" id="cd07328">
    <property type="entry name" value="M48_Ste24p_like"/>
    <property type="match status" value="1"/>
</dbReference>
<keyword evidence="1" id="KW-0862">Zinc</keyword>
<reference evidence="2 3" key="1">
    <citation type="submission" date="2016-12" db="EMBL/GenBank/DDBJ databases">
        <title>Complete genome sequence of Thauera chlorobenzoica, a Betaproteobacterium degrading haloaromatics anaerobically to CO2 and halides.</title>
        <authorList>
            <person name="Goris T."/>
            <person name="Mergelsberg M."/>
            <person name="Boll M."/>
        </authorList>
    </citation>
    <scope>NUCLEOTIDE SEQUENCE [LARGE SCALE GENOMIC DNA]</scope>
    <source>
        <strain evidence="2 3">3CB1</strain>
    </source>
</reference>
<dbReference type="GO" id="GO:0004222">
    <property type="term" value="F:metalloendopeptidase activity"/>
    <property type="evidence" value="ECO:0007669"/>
    <property type="project" value="InterPro"/>
</dbReference>
<dbReference type="OrthoDB" id="9789270at2"/>
<dbReference type="RefSeq" id="WP_075146971.1">
    <property type="nucleotide sequence ID" value="NZ_CP018839.1"/>
</dbReference>
<accession>A0A1H5W3P7</accession>
<dbReference type="InterPro" id="IPR001915">
    <property type="entry name" value="Peptidase_M48"/>
</dbReference>
<dbReference type="Proteomes" id="UP000185739">
    <property type="component" value="Chromosome"/>
</dbReference>
<sequence length="373" mass="40202">MNHFQVRKSVTSLRARLARRLAWAAAGGLALVATLSALLIHGSSQAFARMWTAVGLGQPFDTLLAALAGLGGLLGAGTLVRVLLSPPPQVEGICLPRPAATEFFGLLDELTERFGVPAVHRVRITAEINATVVQRPSLGVVGCLRTELLVGLPLVHSLSPAQLAAVLAHEFGHLAAQRCGWCAQGAHLRAWWLRVLDEASACLPLLGGGIDRLSAGFCADMLRLSRLEEFEADALAARLVGAQAVGDALAELSRRAEFLEHDYWPRVLAWHEADAASPVRPFREMGAGMDAGFSASAMAAAAWTAADEAGQAFHPPLRRRLCALRVSAAWRPTAAPSAARHFFPELLPTLAWVFDRAWWEFARVRRHPMVLPD</sequence>
<dbReference type="KEGG" id="tcl:Tchl_0465"/>
<dbReference type="GO" id="GO:0006508">
    <property type="term" value="P:proteolysis"/>
    <property type="evidence" value="ECO:0007669"/>
    <property type="project" value="UniProtKB-KW"/>
</dbReference>
<dbReference type="AlphaFoldDB" id="A0A1H5W3P7"/>
<comment type="similarity">
    <text evidence="1">Belongs to the peptidase M48 family.</text>
</comment>
<comment type="cofactor">
    <cofactor evidence="1">
        <name>Zn(2+)</name>
        <dbReference type="ChEBI" id="CHEBI:29105"/>
    </cofactor>
    <text evidence="1">Binds 1 zinc ion per subunit.</text>
</comment>
<keyword evidence="1" id="KW-0378">Hydrolase</keyword>
<evidence type="ECO:0000313" key="2">
    <source>
        <dbReference type="EMBL" id="APR03336.1"/>
    </source>
</evidence>
<proteinExistence type="inferred from homology"/>
<dbReference type="Gene3D" id="3.30.2010.10">
    <property type="entry name" value="Metalloproteases ('zincins'), catalytic domain"/>
    <property type="match status" value="1"/>
</dbReference>
<keyword evidence="1" id="KW-0645">Protease</keyword>
<evidence type="ECO:0000313" key="3">
    <source>
        <dbReference type="Proteomes" id="UP000185739"/>
    </source>
</evidence>
<keyword evidence="1" id="KW-0482">Metalloprotease</keyword>